<sequence length="80" mass="9167">MDLLKRQKLKNAMLLPMIHVFTNFVNDGVSVSKAGENGAKVRLLPSKRRKFKLDFSTFHEKKPKIGPFLSHLFLPNGQFL</sequence>
<accession>A0A329U094</accession>
<reference evidence="1 2" key="1">
    <citation type="submission" date="2018-02" db="EMBL/GenBank/DDBJ databases">
        <title>Complete genome sequencing of Faecalibacterium prausnitzii strains isolated from the human gut.</title>
        <authorList>
            <person name="Fitzgerald B.C."/>
            <person name="Shkoporov A.N."/>
            <person name="Ross P.R."/>
            <person name="Hill C."/>
        </authorList>
    </citation>
    <scope>NUCLEOTIDE SEQUENCE [LARGE SCALE GENOMIC DNA]</scope>
    <source>
        <strain evidence="1 2">APC942/32-1</strain>
    </source>
</reference>
<gene>
    <name evidence="1" type="ORF">C4N26_02500</name>
</gene>
<evidence type="ECO:0000313" key="1">
    <source>
        <dbReference type="EMBL" id="RAW55877.1"/>
    </source>
</evidence>
<evidence type="ECO:0000313" key="2">
    <source>
        <dbReference type="Proteomes" id="UP000251144"/>
    </source>
</evidence>
<organism evidence="1 2">
    <name type="scientific">Faecalibacterium prausnitzii</name>
    <dbReference type="NCBI Taxonomy" id="853"/>
    <lineage>
        <taxon>Bacteria</taxon>
        <taxon>Bacillati</taxon>
        <taxon>Bacillota</taxon>
        <taxon>Clostridia</taxon>
        <taxon>Eubacteriales</taxon>
        <taxon>Oscillospiraceae</taxon>
        <taxon>Faecalibacterium</taxon>
    </lineage>
</organism>
<protein>
    <submittedName>
        <fullName evidence="1">Uncharacterized protein</fullName>
    </submittedName>
</protein>
<dbReference type="AlphaFoldDB" id="A0A329U094"/>
<comment type="caution">
    <text evidence="1">The sequence shown here is derived from an EMBL/GenBank/DDBJ whole genome shotgun (WGS) entry which is preliminary data.</text>
</comment>
<proteinExistence type="predicted"/>
<dbReference type="Proteomes" id="UP000251144">
    <property type="component" value="Unassembled WGS sequence"/>
</dbReference>
<name>A0A329U094_9FIRM</name>
<dbReference type="EMBL" id="PRLB01000001">
    <property type="protein sequence ID" value="RAW55877.1"/>
    <property type="molecule type" value="Genomic_DNA"/>
</dbReference>